<dbReference type="GO" id="GO:0003700">
    <property type="term" value="F:DNA-binding transcription factor activity"/>
    <property type="evidence" value="ECO:0007669"/>
    <property type="project" value="InterPro"/>
</dbReference>
<sequence>MGRCLEKRRASNRVAAARHRAKNLEETRRQARERMRRKREGKERKTRETESVPVVPVVQEKGGCPHQQEMGIEGADCPRGCQPPKHRERPQQMVADIPILEDPSPSTAPDIGATPYHCLSPTEPPLPLPDIPDIPNPLRLDIDKQLVELSRSMKTVLAWINRHALVCEAHMYCDSSGRSR</sequence>
<evidence type="ECO:0000256" key="1">
    <source>
        <dbReference type="SAM" id="MobiDB-lite"/>
    </source>
</evidence>
<dbReference type="AlphaFoldDB" id="A0AAW0BSN6"/>
<organism evidence="3 4">
    <name type="scientific">Paramarasmius palmivorus</name>
    <dbReference type="NCBI Taxonomy" id="297713"/>
    <lineage>
        <taxon>Eukaryota</taxon>
        <taxon>Fungi</taxon>
        <taxon>Dikarya</taxon>
        <taxon>Basidiomycota</taxon>
        <taxon>Agaricomycotina</taxon>
        <taxon>Agaricomycetes</taxon>
        <taxon>Agaricomycetidae</taxon>
        <taxon>Agaricales</taxon>
        <taxon>Marasmiineae</taxon>
        <taxon>Marasmiaceae</taxon>
        <taxon>Paramarasmius</taxon>
    </lineage>
</organism>
<dbReference type="PROSITE" id="PS00036">
    <property type="entry name" value="BZIP_BASIC"/>
    <property type="match status" value="1"/>
</dbReference>
<proteinExistence type="predicted"/>
<name>A0AAW0BSN6_9AGAR</name>
<comment type="caution">
    <text evidence="3">The sequence shown here is derived from an EMBL/GenBank/DDBJ whole genome shotgun (WGS) entry which is preliminary data.</text>
</comment>
<evidence type="ECO:0000313" key="4">
    <source>
        <dbReference type="Proteomes" id="UP001383192"/>
    </source>
</evidence>
<feature type="compositionally biased region" description="Basic and acidic residues" evidence="1">
    <location>
        <begin position="40"/>
        <end position="50"/>
    </location>
</feature>
<gene>
    <name evidence="3" type="ORF">VNI00_014360</name>
</gene>
<feature type="domain" description="BZIP" evidence="2">
    <location>
        <begin position="7"/>
        <end position="22"/>
    </location>
</feature>
<dbReference type="EMBL" id="JAYKXP010000080">
    <property type="protein sequence ID" value="KAK7029662.1"/>
    <property type="molecule type" value="Genomic_DNA"/>
</dbReference>
<reference evidence="3 4" key="1">
    <citation type="submission" date="2024-01" db="EMBL/GenBank/DDBJ databases">
        <title>A draft genome for a cacao thread blight-causing isolate of Paramarasmius palmivorus.</title>
        <authorList>
            <person name="Baruah I.K."/>
            <person name="Bukari Y."/>
            <person name="Amoako-Attah I."/>
            <person name="Meinhardt L.W."/>
            <person name="Bailey B.A."/>
            <person name="Cohen S.P."/>
        </authorList>
    </citation>
    <scope>NUCLEOTIDE SEQUENCE [LARGE SCALE GENOMIC DNA]</scope>
    <source>
        <strain evidence="3 4">GH-12</strain>
    </source>
</reference>
<evidence type="ECO:0000313" key="3">
    <source>
        <dbReference type="EMBL" id="KAK7029662.1"/>
    </source>
</evidence>
<keyword evidence="4" id="KW-1185">Reference proteome</keyword>
<dbReference type="Proteomes" id="UP001383192">
    <property type="component" value="Unassembled WGS sequence"/>
</dbReference>
<dbReference type="InterPro" id="IPR004827">
    <property type="entry name" value="bZIP"/>
</dbReference>
<feature type="region of interest" description="Disordered" evidence="1">
    <location>
        <begin position="1"/>
        <end position="55"/>
    </location>
</feature>
<evidence type="ECO:0000259" key="2">
    <source>
        <dbReference type="PROSITE" id="PS00036"/>
    </source>
</evidence>
<protein>
    <recommendedName>
        <fullName evidence="2">BZIP domain-containing protein</fullName>
    </recommendedName>
</protein>
<accession>A0AAW0BSN6</accession>
<feature type="compositionally biased region" description="Basic and acidic residues" evidence="1">
    <location>
        <begin position="22"/>
        <end position="33"/>
    </location>
</feature>